<dbReference type="EMBL" id="QDDL01000015">
    <property type="protein sequence ID" value="PVZ63578.1"/>
    <property type="molecule type" value="Genomic_DNA"/>
</dbReference>
<evidence type="ECO:0000313" key="2">
    <source>
        <dbReference type="Proteomes" id="UP000244906"/>
    </source>
</evidence>
<organism evidence="1 2">
    <name type="scientific">Pelagibaculum spongiae</name>
    <dbReference type="NCBI Taxonomy" id="2080658"/>
    <lineage>
        <taxon>Bacteria</taxon>
        <taxon>Pseudomonadati</taxon>
        <taxon>Pseudomonadota</taxon>
        <taxon>Gammaproteobacteria</taxon>
        <taxon>Oceanospirillales</taxon>
        <taxon>Pelagibaculum</taxon>
    </lineage>
</organism>
<proteinExistence type="predicted"/>
<dbReference type="Pfam" id="PF11756">
    <property type="entry name" value="YgbA_NO"/>
    <property type="match status" value="1"/>
</dbReference>
<sequence>MRLLKQTHLQREAKTAELMIGLYCQHHHNQQTDSLCPGCCELLEFSNRRLAYCPFGEDKPTCAKCQVHCYKSQMRQPMRQVMRWAGPRMIWHHPWLTLRHLLDKFRKAPSKVPKKKDLKNLDH</sequence>
<dbReference type="RefSeq" id="WP_116689097.1">
    <property type="nucleotide sequence ID" value="NZ_CAWNYD010000015.1"/>
</dbReference>
<dbReference type="InterPro" id="IPR020483">
    <property type="entry name" value="Uncharacterised_YgbA"/>
</dbReference>
<dbReference type="OrthoDB" id="5344095at2"/>
<dbReference type="AlphaFoldDB" id="A0A2V1GNF6"/>
<dbReference type="Proteomes" id="UP000244906">
    <property type="component" value="Unassembled WGS sequence"/>
</dbReference>
<evidence type="ECO:0000313" key="1">
    <source>
        <dbReference type="EMBL" id="PVZ63578.1"/>
    </source>
</evidence>
<name>A0A2V1GNF6_9GAMM</name>
<comment type="caution">
    <text evidence="1">The sequence shown here is derived from an EMBL/GenBank/DDBJ whole genome shotgun (WGS) entry which is preliminary data.</text>
</comment>
<reference evidence="1 2" key="1">
    <citation type="submission" date="2018-04" db="EMBL/GenBank/DDBJ databases">
        <title>Thalassorhabdus spongiae gen. nov., sp. nov., isolated from a marine sponge in South-West Iceland.</title>
        <authorList>
            <person name="Knobloch S."/>
            <person name="Daussin A."/>
            <person name="Johannsson R."/>
            <person name="Marteinsson V.T."/>
        </authorList>
    </citation>
    <scope>NUCLEOTIDE SEQUENCE [LARGE SCALE GENOMIC DNA]</scope>
    <source>
        <strain evidence="1 2">Hp12</strain>
    </source>
</reference>
<gene>
    <name evidence="1" type="ORF">DC094_20875</name>
</gene>
<protein>
    <submittedName>
        <fullName evidence="1">Nitrous oxide-stimulated promoter family protein</fullName>
    </submittedName>
</protein>
<accession>A0A2V1GNF6</accession>
<dbReference type="NCBIfam" id="NF007714">
    <property type="entry name" value="PRK10410.1-2"/>
    <property type="match status" value="1"/>
</dbReference>
<keyword evidence="2" id="KW-1185">Reference proteome</keyword>